<reference evidence="2" key="1">
    <citation type="journal article" date="2022" name="Int. J. Mol. Sci.">
        <title>Draft Genome of Tanacetum Coccineum: Genomic Comparison of Closely Related Tanacetum-Family Plants.</title>
        <authorList>
            <person name="Yamashiro T."/>
            <person name="Shiraishi A."/>
            <person name="Nakayama K."/>
            <person name="Satake H."/>
        </authorList>
    </citation>
    <scope>NUCLEOTIDE SEQUENCE</scope>
</reference>
<sequence length="96" mass="10707">MHRRFEKILNGGDEVLFKGTTEPPGPQKPLATKPKLDVELSGETRRPIKLISRLPLSMGLWYPREFMALTNSISDAGHAGCLDTRKRALLEGYSSL</sequence>
<gene>
    <name evidence="2" type="ORF">Tco_1031448</name>
</gene>
<evidence type="ECO:0000313" key="2">
    <source>
        <dbReference type="EMBL" id="GJT72162.1"/>
    </source>
</evidence>
<evidence type="ECO:0000256" key="1">
    <source>
        <dbReference type="SAM" id="MobiDB-lite"/>
    </source>
</evidence>
<dbReference type="Proteomes" id="UP001151760">
    <property type="component" value="Unassembled WGS sequence"/>
</dbReference>
<protein>
    <submittedName>
        <fullName evidence="2">Uncharacterized protein</fullName>
    </submittedName>
</protein>
<evidence type="ECO:0000313" key="3">
    <source>
        <dbReference type="Proteomes" id="UP001151760"/>
    </source>
</evidence>
<reference evidence="2" key="2">
    <citation type="submission" date="2022-01" db="EMBL/GenBank/DDBJ databases">
        <authorList>
            <person name="Yamashiro T."/>
            <person name="Shiraishi A."/>
            <person name="Satake H."/>
            <person name="Nakayama K."/>
        </authorList>
    </citation>
    <scope>NUCLEOTIDE SEQUENCE</scope>
</reference>
<proteinExistence type="predicted"/>
<organism evidence="2 3">
    <name type="scientific">Tanacetum coccineum</name>
    <dbReference type="NCBI Taxonomy" id="301880"/>
    <lineage>
        <taxon>Eukaryota</taxon>
        <taxon>Viridiplantae</taxon>
        <taxon>Streptophyta</taxon>
        <taxon>Embryophyta</taxon>
        <taxon>Tracheophyta</taxon>
        <taxon>Spermatophyta</taxon>
        <taxon>Magnoliopsida</taxon>
        <taxon>eudicotyledons</taxon>
        <taxon>Gunneridae</taxon>
        <taxon>Pentapetalae</taxon>
        <taxon>asterids</taxon>
        <taxon>campanulids</taxon>
        <taxon>Asterales</taxon>
        <taxon>Asteraceae</taxon>
        <taxon>Asteroideae</taxon>
        <taxon>Anthemideae</taxon>
        <taxon>Anthemidinae</taxon>
        <taxon>Tanacetum</taxon>
    </lineage>
</organism>
<comment type="caution">
    <text evidence="2">The sequence shown here is derived from an EMBL/GenBank/DDBJ whole genome shotgun (WGS) entry which is preliminary data.</text>
</comment>
<accession>A0ABQ5GB01</accession>
<name>A0ABQ5GB01_9ASTR</name>
<keyword evidence="3" id="KW-1185">Reference proteome</keyword>
<feature type="region of interest" description="Disordered" evidence="1">
    <location>
        <begin position="15"/>
        <end position="35"/>
    </location>
</feature>
<dbReference type="EMBL" id="BQNB010018232">
    <property type="protein sequence ID" value="GJT72162.1"/>
    <property type="molecule type" value="Genomic_DNA"/>
</dbReference>